<organism evidence="2 3">
    <name type="scientific">Aegilops tauschii subsp. strangulata</name>
    <name type="common">Goatgrass</name>
    <dbReference type="NCBI Taxonomy" id="200361"/>
    <lineage>
        <taxon>Eukaryota</taxon>
        <taxon>Viridiplantae</taxon>
        <taxon>Streptophyta</taxon>
        <taxon>Embryophyta</taxon>
        <taxon>Tracheophyta</taxon>
        <taxon>Spermatophyta</taxon>
        <taxon>Magnoliopsida</taxon>
        <taxon>Liliopsida</taxon>
        <taxon>Poales</taxon>
        <taxon>Poaceae</taxon>
        <taxon>BOP clade</taxon>
        <taxon>Pooideae</taxon>
        <taxon>Triticodae</taxon>
        <taxon>Triticeae</taxon>
        <taxon>Triticinae</taxon>
        <taxon>Aegilops</taxon>
    </lineage>
</organism>
<protein>
    <submittedName>
        <fullName evidence="2">Uncharacterized protein</fullName>
    </submittedName>
</protein>
<accession>A0A453IB57</accession>
<reference evidence="2" key="4">
    <citation type="submission" date="2019-03" db="UniProtKB">
        <authorList>
            <consortium name="EnsemblPlants"/>
        </authorList>
    </citation>
    <scope>IDENTIFICATION</scope>
</reference>
<dbReference type="EnsemblPlants" id="AET4Gv20507600.7">
    <property type="protein sequence ID" value="AET4Gv20507600.7"/>
    <property type="gene ID" value="AET4Gv20507600"/>
</dbReference>
<reference evidence="3" key="1">
    <citation type="journal article" date="2014" name="Science">
        <title>Ancient hybridizations among the ancestral genomes of bread wheat.</title>
        <authorList>
            <consortium name="International Wheat Genome Sequencing Consortium,"/>
            <person name="Marcussen T."/>
            <person name="Sandve S.R."/>
            <person name="Heier L."/>
            <person name="Spannagl M."/>
            <person name="Pfeifer M."/>
            <person name="Jakobsen K.S."/>
            <person name="Wulff B.B."/>
            <person name="Steuernagel B."/>
            <person name="Mayer K.F."/>
            <person name="Olsen O.A."/>
        </authorList>
    </citation>
    <scope>NUCLEOTIDE SEQUENCE [LARGE SCALE GENOMIC DNA]</scope>
    <source>
        <strain evidence="3">cv. AL8/78</strain>
    </source>
</reference>
<evidence type="ECO:0000256" key="1">
    <source>
        <dbReference type="SAM" id="MobiDB-lite"/>
    </source>
</evidence>
<evidence type="ECO:0000313" key="3">
    <source>
        <dbReference type="Proteomes" id="UP000015105"/>
    </source>
</evidence>
<sequence length="81" mass="8961">PVQNISNSMPPHRPTGDSPSPHHLPHFLHTPISYQQFPCESNTPAPPHLPPFPSSKHRPLLHLPRSPPLPAVAMDPHPTPF</sequence>
<keyword evidence="3" id="KW-1185">Reference proteome</keyword>
<feature type="compositionally biased region" description="Pro residues" evidence="1">
    <location>
        <begin position="44"/>
        <end position="53"/>
    </location>
</feature>
<feature type="region of interest" description="Disordered" evidence="1">
    <location>
        <begin position="1"/>
        <end position="81"/>
    </location>
</feature>
<dbReference type="Gramene" id="AET4Gv20507600.7">
    <property type="protein sequence ID" value="AET4Gv20507600.7"/>
    <property type="gene ID" value="AET4Gv20507600"/>
</dbReference>
<feature type="compositionally biased region" description="Polar residues" evidence="1">
    <location>
        <begin position="32"/>
        <end position="43"/>
    </location>
</feature>
<dbReference type="Proteomes" id="UP000015105">
    <property type="component" value="Chromosome 4D"/>
</dbReference>
<reference evidence="2" key="3">
    <citation type="journal article" date="2017" name="Nature">
        <title>Genome sequence of the progenitor of the wheat D genome Aegilops tauschii.</title>
        <authorList>
            <person name="Luo M.C."/>
            <person name="Gu Y.Q."/>
            <person name="Puiu D."/>
            <person name="Wang H."/>
            <person name="Twardziok S.O."/>
            <person name="Deal K.R."/>
            <person name="Huo N."/>
            <person name="Zhu T."/>
            <person name="Wang L."/>
            <person name="Wang Y."/>
            <person name="McGuire P.E."/>
            <person name="Liu S."/>
            <person name="Long H."/>
            <person name="Ramasamy R.K."/>
            <person name="Rodriguez J.C."/>
            <person name="Van S.L."/>
            <person name="Yuan L."/>
            <person name="Wang Z."/>
            <person name="Xia Z."/>
            <person name="Xiao L."/>
            <person name="Anderson O.D."/>
            <person name="Ouyang S."/>
            <person name="Liang Y."/>
            <person name="Zimin A.V."/>
            <person name="Pertea G."/>
            <person name="Qi P."/>
            <person name="Bennetzen J.L."/>
            <person name="Dai X."/>
            <person name="Dawson M.W."/>
            <person name="Muller H.G."/>
            <person name="Kugler K."/>
            <person name="Rivarola-Duarte L."/>
            <person name="Spannagl M."/>
            <person name="Mayer K.F.X."/>
            <person name="Lu F.H."/>
            <person name="Bevan M.W."/>
            <person name="Leroy P."/>
            <person name="Li P."/>
            <person name="You F.M."/>
            <person name="Sun Q."/>
            <person name="Liu Z."/>
            <person name="Lyons E."/>
            <person name="Wicker T."/>
            <person name="Salzberg S.L."/>
            <person name="Devos K.M."/>
            <person name="Dvorak J."/>
        </authorList>
    </citation>
    <scope>NUCLEOTIDE SEQUENCE [LARGE SCALE GENOMIC DNA]</scope>
    <source>
        <strain evidence="2">cv. AL8/78</strain>
    </source>
</reference>
<reference evidence="3" key="2">
    <citation type="journal article" date="2017" name="Nat. Plants">
        <title>The Aegilops tauschii genome reveals multiple impacts of transposons.</title>
        <authorList>
            <person name="Zhao G."/>
            <person name="Zou C."/>
            <person name="Li K."/>
            <person name="Wang K."/>
            <person name="Li T."/>
            <person name="Gao L."/>
            <person name="Zhang X."/>
            <person name="Wang H."/>
            <person name="Yang Z."/>
            <person name="Liu X."/>
            <person name="Jiang W."/>
            <person name="Mao L."/>
            <person name="Kong X."/>
            <person name="Jiao Y."/>
            <person name="Jia J."/>
        </authorList>
    </citation>
    <scope>NUCLEOTIDE SEQUENCE [LARGE SCALE GENOMIC DNA]</scope>
    <source>
        <strain evidence="3">cv. AL8/78</strain>
    </source>
</reference>
<evidence type="ECO:0000313" key="2">
    <source>
        <dbReference type="EnsemblPlants" id="AET4Gv20507600.7"/>
    </source>
</evidence>
<dbReference type="AlphaFoldDB" id="A0A453IB57"/>
<reference evidence="2" key="5">
    <citation type="journal article" date="2021" name="G3 (Bethesda)">
        <title>Aegilops tauschii genome assembly Aet v5.0 features greater sequence contiguity and improved annotation.</title>
        <authorList>
            <person name="Wang L."/>
            <person name="Zhu T."/>
            <person name="Rodriguez J.C."/>
            <person name="Deal K.R."/>
            <person name="Dubcovsky J."/>
            <person name="McGuire P.E."/>
            <person name="Lux T."/>
            <person name="Spannagl M."/>
            <person name="Mayer K.F.X."/>
            <person name="Baldrich P."/>
            <person name="Meyers B.C."/>
            <person name="Huo N."/>
            <person name="Gu Y.Q."/>
            <person name="Zhou H."/>
            <person name="Devos K.M."/>
            <person name="Bennetzen J.L."/>
            <person name="Unver T."/>
            <person name="Budak H."/>
            <person name="Gulick P.J."/>
            <person name="Galiba G."/>
            <person name="Kalapos B."/>
            <person name="Nelson D.R."/>
            <person name="Li P."/>
            <person name="You F.M."/>
            <person name="Luo M.C."/>
            <person name="Dvorak J."/>
        </authorList>
    </citation>
    <scope>NUCLEOTIDE SEQUENCE [LARGE SCALE GENOMIC DNA]</scope>
    <source>
        <strain evidence="2">cv. AL8/78</strain>
    </source>
</reference>
<proteinExistence type="predicted"/>
<name>A0A453IB57_AEGTS</name>